<evidence type="ECO:0000313" key="5">
    <source>
        <dbReference type="RefSeq" id="XP_013790718.1"/>
    </source>
</evidence>
<evidence type="ECO:0000256" key="2">
    <source>
        <dbReference type="PROSITE-ProRule" id="PRU00497"/>
    </source>
</evidence>
<dbReference type="PANTHER" id="PTHR10380:SF173">
    <property type="entry name" value="CUTICULAR PROTEIN 47EF, ISOFORM C-RELATED"/>
    <property type="match status" value="1"/>
</dbReference>
<dbReference type="RefSeq" id="XP_013790718.1">
    <property type="nucleotide sequence ID" value="XM_013935264.1"/>
</dbReference>
<accession>A0ABM1BXT4</accession>
<dbReference type="GeneID" id="106474576"/>
<dbReference type="PANTHER" id="PTHR10380">
    <property type="entry name" value="CUTICLE PROTEIN"/>
    <property type="match status" value="1"/>
</dbReference>
<keyword evidence="3" id="KW-0732">Signal</keyword>
<dbReference type="Pfam" id="PF00379">
    <property type="entry name" value="Chitin_bind_4"/>
    <property type="match status" value="1"/>
</dbReference>
<protein>
    <submittedName>
        <fullName evidence="5">Cuticle protein 14-like</fullName>
    </submittedName>
</protein>
<feature type="signal peptide" evidence="3">
    <location>
        <begin position="1"/>
        <end position="15"/>
    </location>
</feature>
<reference evidence="5" key="1">
    <citation type="submission" date="2025-08" db="UniProtKB">
        <authorList>
            <consortium name="RefSeq"/>
        </authorList>
    </citation>
    <scope>IDENTIFICATION</scope>
    <source>
        <tissue evidence="5">Muscle</tissue>
    </source>
</reference>
<dbReference type="InterPro" id="IPR050468">
    <property type="entry name" value="Cuticle_Struct_Prot"/>
</dbReference>
<dbReference type="Proteomes" id="UP000694941">
    <property type="component" value="Unplaced"/>
</dbReference>
<feature type="non-terminal residue" evidence="5">
    <location>
        <position position="136"/>
    </location>
</feature>
<keyword evidence="1 2" id="KW-0193">Cuticle</keyword>
<evidence type="ECO:0000313" key="4">
    <source>
        <dbReference type="Proteomes" id="UP000694941"/>
    </source>
</evidence>
<keyword evidence="4" id="KW-1185">Reference proteome</keyword>
<name>A0ABM1BXT4_LIMPO</name>
<proteinExistence type="predicted"/>
<gene>
    <name evidence="5" type="primary">LOC106474576</name>
</gene>
<dbReference type="PROSITE" id="PS51155">
    <property type="entry name" value="CHIT_BIND_RR_2"/>
    <property type="match status" value="1"/>
</dbReference>
<feature type="chain" id="PRO_5046218433" evidence="3">
    <location>
        <begin position="16"/>
        <end position="136"/>
    </location>
</feature>
<dbReference type="InterPro" id="IPR000618">
    <property type="entry name" value="Insect_cuticle"/>
</dbReference>
<evidence type="ECO:0000256" key="1">
    <source>
        <dbReference type="ARBA" id="ARBA00022460"/>
    </source>
</evidence>
<sequence>MKVLILCALVAAAQAGIIYTPGLLGTGASIQTRNQDALGNYNFAYDEGSLTGGSFRRESGDALGNVKIGSYGLRTADGRVRTVNYVADAAGFRTDIDSNEPGVEAKDPANTSINKAQKIALPLATTPLATAPAVSP</sequence>
<evidence type="ECO:0000256" key="3">
    <source>
        <dbReference type="SAM" id="SignalP"/>
    </source>
</evidence>
<organism evidence="4 5">
    <name type="scientific">Limulus polyphemus</name>
    <name type="common">Atlantic horseshoe crab</name>
    <dbReference type="NCBI Taxonomy" id="6850"/>
    <lineage>
        <taxon>Eukaryota</taxon>
        <taxon>Metazoa</taxon>
        <taxon>Ecdysozoa</taxon>
        <taxon>Arthropoda</taxon>
        <taxon>Chelicerata</taxon>
        <taxon>Merostomata</taxon>
        <taxon>Xiphosura</taxon>
        <taxon>Limulidae</taxon>
        <taxon>Limulus</taxon>
    </lineage>
</organism>